<evidence type="ECO:0000259" key="1">
    <source>
        <dbReference type="Pfam" id="PF00248"/>
    </source>
</evidence>
<gene>
    <name evidence="2" type="primary">pld1_1</name>
    <name evidence="2" type="ORF">ROLI_003600</name>
</gene>
<evidence type="ECO:0000313" key="2">
    <source>
        <dbReference type="EMBL" id="WVX47293.1"/>
    </source>
</evidence>
<reference evidence="3" key="1">
    <citation type="submission" date="2024-01" db="EMBL/GenBank/DDBJ databases">
        <title>Roseobacter fucihabitans sp. nov., isolated from the brown alga Fucus spiralis.</title>
        <authorList>
            <person name="Hahnke S."/>
            <person name="Berger M."/>
            <person name="Schlingloff A."/>
            <person name="Athale I."/>
            <person name="Neumann-Schaal M."/>
            <person name="Adenaya A."/>
            <person name="Poehlein A."/>
            <person name="Daniel R."/>
            <person name="Pertersen J."/>
            <person name="Brinkhoff T."/>
        </authorList>
    </citation>
    <scope>NUCLEOTIDE SEQUENCE [LARGE SCALE GENOMIC DNA]</scope>
    <source>
        <strain evidence="3">B14</strain>
    </source>
</reference>
<dbReference type="EC" id="1.1.1.107" evidence="2"/>
<accession>A0ABZ2BNG7</accession>
<dbReference type="InterPro" id="IPR036812">
    <property type="entry name" value="NAD(P)_OxRdtase_dom_sf"/>
</dbReference>
<proteinExistence type="predicted"/>
<dbReference type="PANTHER" id="PTHR42686:SF1">
    <property type="entry name" value="GH17980P-RELATED"/>
    <property type="match status" value="1"/>
</dbReference>
<dbReference type="SUPFAM" id="SSF51430">
    <property type="entry name" value="NAD(P)-linked oxidoreductase"/>
    <property type="match status" value="1"/>
</dbReference>
<organism evidence="2 3">
    <name type="scientific">Roseobacter fucihabitans</name>
    <dbReference type="NCBI Taxonomy" id="1537242"/>
    <lineage>
        <taxon>Bacteria</taxon>
        <taxon>Pseudomonadati</taxon>
        <taxon>Pseudomonadota</taxon>
        <taxon>Alphaproteobacteria</taxon>
        <taxon>Rhodobacterales</taxon>
        <taxon>Roseobacteraceae</taxon>
        <taxon>Roseobacter</taxon>
    </lineage>
</organism>
<name>A0ABZ2BNG7_9RHOB</name>
<evidence type="ECO:0000313" key="3">
    <source>
        <dbReference type="Proteomes" id="UP001318682"/>
    </source>
</evidence>
<keyword evidence="2" id="KW-0560">Oxidoreductase</keyword>
<dbReference type="PANTHER" id="PTHR42686">
    <property type="entry name" value="GH17980P-RELATED"/>
    <property type="match status" value="1"/>
</dbReference>
<feature type="domain" description="NADP-dependent oxidoreductase" evidence="1">
    <location>
        <begin position="15"/>
        <end position="326"/>
    </location>
</feature>
<dbReference type="EMBL" id="CP143423">
    <property type="protein sequence ID" value="WVX47293.1"/>
    <property type="molecule type" value="Genomic_DNA"/>
</dbReference>
<dbReference type="InterPro" id="IPR020471">
    <property type="entry name" value="AKR"/>
</dbReference>
<protein>
    <submittedName>
        <fullName evidence="2">Pyridoxal 4-dehydrogenase</fullName>
        <ecNumber evidence="2">1.1.1.107</ecNumber>
    </submittedName>
</protein>
<dbReference type="InterPro" id="IPR023210">
    <property type="entry name" value="NADP_OxRdtase_dom"/>
</dbReference>
<keyword evidence="3" id="KW-1185">Reference proteome</keyword>
<dbReference type="Gene3D" id="3.20.20.100">
    <property type="entry name" value="NADP-dependent oxidoreductase domain"/>
    <property type="match status" value="1"/>
</dbReference>
<dbReference type="GO" id="GO:0050235">
    <property type="term" value="F:pyridoxal 4-dehydrogenase activity"/>
    <property type="evidence" value="ECO:0007669"/>
    <property type="project" value="UniProtKB-EC"/>
</dbReference>
<dbReference type="Proteomes" id="UP001318682">
    <property type="component" value="Chromosome"/>
</dbReference>
<dbReference type="Pfam" id="PF00248">
    <property type="entry name" value="Aldo_ket_red"/>
    <property type="match status" value="1"/>
</dbReference>
<sequence>MQTRTLGDTGLVLTELSFGGAGIGNLYRPIPREDAIATLETAWDGGIRYFDTAPFYGHGLSERRMGDFLQTKARGDFVLSTKVGRLLQASPGGPPTDTGYIEALPFTIHYDYSYEGILRSHQDSLARLGLPSVDILYVHDLERGSFASDEDYQRHLETFVTSGIHALQDLKSEGKIAAFGLGVNEVAACTNAMARVRLDCLLMAGRYSLLDRGATGRLMDMCQTSGTMMIVGGVFNSGILATGAKPGATFNYTEASPDIMDRVRRMEAVAQDHGVPLAQAALHFPLRNRLVTSVLTGTAKPSSLQRNLDLFANPLPDALWPALDELVLPAI</sequence>
<dbReference type="RefSeq" id="WP_187428217.1">
    <property type="nucleotide sequence ID" value="NZ_CP143423.1"/>
</dbReference>